<gene>
    <name evidence="1" type="ordered locus">AXYL_02086</name>
</gene>
<reference evidence="1 2" key="1">
    <citation type="journal article" date="2011" name="J. Bacteriol.">
        <title>Complete genome sequence of the haloaromatic acid-degrading bacterium Achromobacter xylosoxidans A8.</title>
        <authorList>
            <person name="Strnad H."/>
            <person name="Ridl J."/>
            <person name="Paces J."/>
            <person name="Kolar M."/>
            <person name="Vlcek C."/>
            <person name="Paces V."/>
        </authorList>
    </citation>
    <scope>NUCLEOTIDE SEQUENCE [LARGE SCALE GENOMIC DNA]</scope>
    <source>
        <strain evidence="1 2">A8</strain>
    </source>
</reference>
<dbReference type="RefSeq" id="WP_013392746.1">
    <property type="nucleotide sequence ID" value="NC_014640.1"/>
</dbReference>
<dbReference type="AlphaFoldDB" id="E3HHN5"/>
<dbReference type="EMBL" id="CP002287">
    <property type="protein sequence ID" value="ADP15415.1"/>
    <property type="molecule type" value="Genomic_DNA"/>
</dbReference>
<dbReference type="STRING" id="762376.AXYL_02086"/>
<dbReference type="KEGG" id="axy:AXYL_02086"/>
<proteinExistence type="predicted"/>
<name>E3HHN5_ACHXA</name>
<organism evidence="1 2">
    <name type="scientific">Achromobacter xylosoxidans (strain A8)</name>
    <dbReference type="NCBI Taxonomy" id="762376"/>
    <lineage>
        <taxon>Bacteria</taxon>
        <taxon>Pseudomonadati</taxon>
        <taxon>Pseudomonadota</taxon>
        <taxon>Betaproteobacteria</taxon>
        <taxon>Burkholderiales</taxon>
        <taxon>Alcaligenaceae</taxon>
        <taxon>Achromobacter</taxon>
    </lineage>
</organism>
<sequence>MADPTFFDLFETPWAETGTVDILTLPQYRAGWAFIGSLPPTVEQFNKLQQLNDQKLAWLFHQVKAVAVAAGKEIGPGTLDILIHALQNLDMDKATAGTLPVARGGTGFGSIGLNQFLVGGAEGKYLRKSADEAREILATPKICSIGALPATNIGPVVVAECGEVWIWSASASFTGYRSPLCGRPVDGHTVIPLPSEVDAVGGVLPKVAYARLWGYAQENGLVVTPSVWAANVGAHYFVDVDANTFRVPDLRNMFRRFTGTDADTANARAMGGMQLDAFQAHMVGNIQISTGGTQPINRLDSTVVNQGGPALTDPYVGNVAQVIADGVHGTPRMSHETRPANVAFYPRIHA</sequence>
<dbReference type="OrthoDB" id="9810174at2"/>
<dbReference type="Proteomes" id="UP000006876">
    <property type="component" value="Chromosome"/>
</dbReference>
<dbReference type="HOGENOM" id="CLU_791367_0_0_4"/>
<protein>
    <submittedName>
        <fullName evidence="1">Uncharacterized protein</fullName>
    </submittedName>
</protein>
<dbReference type="SUPFAM" id="SSF88874">
    <property type="entry name" value="Receptor-binding domain of short tail fibre protein gp12"/>
    <property type="match status" value="1"/>
</dbReference>
<evidence type="ECO:0000313" key="2">
    <source>
        <dbReference type="Proteomes" id="UP000006876"/>
    </source>
</evidence>
<evidence type="ECO:0000313" key="1">
    <source>
        <dbReference type="EMBL" id="ADP15415.1"/>
    </source>
</evidence>
<accession>E3HHN5</accession>
<dbReference type="eggNOG" id="COG5301">
    <property type="taxonomic scope" value="Bacteria"/>
</dbReference>